<feature type="transmembrane region" description="Helical" evidence="2">
    <location>
        <begin position="310"/>
        <end position="331"/>
    </location>
</feature>
<keyword evidence="2" id="KW-0812">Transmembrane</keyword>
<dbReference type="Proteomes" id="UP001215598">
    <property type="component" value="Unassembled WGS sequence"/>
</dbReference>
<feature type="region of interest" description="Disordered" evidence="1">
    <location>
        <begin position="135"/>
        <end position="176"/>
    </location>
</feature>
<sequence>MDPFKMPRGFCIAQAILFNAGLSMLGGISTVLCMATSLYTVKPKQWGDVNKAFKWRRIYVLPAIAFPLLVFAVYFTLALKFDAIQPVDGMFCDMTNPLWVQVVGHALPTALLSIPCFWLSVQSLKRILATKRHVKRARRDENEVTRQIRRRFSDPSAIPDDYSPPSPCRENRDLPPAETSRALNFRVPFFGQLSRPLSPPPSPNSPTDGRTSVASSSFPTFAPIDKPGHAKDTPDGDADVAGRGSPSLDEDSCAPTSIEGHETSDVLELVKTQTENEDGTFRLSYRENATAPSRVSHLTQIPAQAPQIQLLVLAQISFPICLVIYSVSSIIEISLHRYLAFGTQNVFQILSAWGPGLIFVGIPSVRAQLVKNFAFWRRWR</sequence>
<keyword evidence="2" id="KW-0472">Membrane</keyword>
<dbReference type="AlphaFoldDB" id="A0AAD7NQN9"/>
<name>A0AAD7NQN9_9AGAR</name>
<feature type="transmembrane region" description="Helical" evidence="2">
    <location>
        <begin position="58"/>
        <end position="78"/>
    </location>
</feature>
<feature type="compositionally biased region" description="Polar residues" evidence="1">
    <location>
        <begin position="207"/>
        <end position="219"/>
    </location>
</feature>
<accession>A0AAD7NQN9</accession>
<proteinExistence type="predicted"/>
<feature type="transmembrane region" description="Helical" evidence="2">
    <location>
        <begin position="98"/>
        <end position="121"/>
    </location>
</feature>
<keyword evidence="2" id="KW-1133">Transmembrane helix</keyword>
<feature type="region of interest" description="Disordered" evidence="1">
    <location>
        <begin position="192"/>
        <end position="259"/>
    </location>
</feature>
<evidence type="ECO:0000256" key="2">
    <source>
        <dbReference type="SAM" id="Phobius"/>
    </source>
</evidence>
<evidence type="ECO:0000313" key="4">
    <source>
        <dbReference type="Proteomes" id="UP001215598"/>
    </source>
</evidence>
<comment type="caution">
    <text evidence="3">The sequence shown here is derived from an EMBL/GenBank/DDBJ whole genome shotgun (WGS) entry which is preliminary data.</text>
</comment>
<feature type="transmembrane region" description="Helical" evidence="2">
    <location>
        <begin position="351"/>
        <end position="370"/>
    </location>
</feature>
<protein>
    <submittedName>
        <fullName evidence="3">Uncharacterized protein</fullName>
    </submittedName>
</protein>
<feature type="transmembrane region" description="Helical" evidence="2">
    <location>
        <begin position="12"/>
        <end position="38"/>
    </location>
</feature>
<gene>
    <name evidence="3" type="ORF">B0H16DRAFT_215130</name>
</gene>
<dbReference type="EMBL" id="JARKIB010000016">
    <property type="protein sequence ID" value="KAJ7770542.1"/>
    <property type="molecule type" value="Genomic_DNA"/>
</dbReference>
<evidence type="ECO:0000256" key="1">
    <source>
        <dbReference type="SAM" id="MobiDB-lite"/>
    </source>
</evidence>
<keyword evidence="4" id="KW-1185">Reference proteome</keyword>
<evidence type="ECO:0000313" key="3">
    <source>
        <dbReference type="EMBL" id="KAJ7770542.1"/>
    </source>
</evidence>
<organism evidence="3 4">
    <name type="scientific">Mycena metata</name>
    <dbReference type="NCBI Taxonomy" id="1033252"/>
    <lineage>
        <taxon>Eukaryota</taxon>
        <taxon>Fungi</taxon>
        <taxon>Dikarya</taxon>
        <taxon>Basidiomycota</taxon>
        <taxon>Agaricomycotina</taxon>
        <taxon>Agaricomycetes</taxon>
        <taxon>Agaricomycetidae</taxon>
        <taxon>Agaricales</taxon>
        <taxon>Marasmiineae</taxon>
        <taxon>Mycenaceae</taxon>
        <taxon>Mycena</taxon>
    </lineage>
</organism>
<reference evidence="3" key="1">
    <citation type="submission" date="2023-03" db="EMBL/GenBank/DDBJ databases">
        <title>Massive genome expansion in bonnet fungi (Mycena s.s.) driven by repeated elements and novel gene families across ecological guilds.</title>
        <authorList>
            <consortium name="Lawrence Berkeley National Laboratory"/>
            <person name="Harder C.B."/>
            <person name="Miyauchi S."/>
            <person name="Viragh M."/>
            <person name="Kuo A."/>
            <person name="Thoen E."/>
            <person name="Andreopoulos B."/>
            <person name="Lu D."/>
            <person name="Skrede I."/>
            <person name="Drula E."/>
            <person name="Henrissat B."/>
            <person name="Morin E."/>
            <person name="Kohler A."/>
            <person name="Barry K."/>
            <person name="LaButti K."/>
            <person name="Morin E."/>
            <person name="Salamov A."/>
            <person name="Lipzen A."/>
            <person name="Mereny Z."/>
            <person name="Hegedus B."/>
            <person name="Baldrian P."/>
            <person name="Stursova M."/>
            <person name="Weitz H."/>
            <person name="Taylor A."/>
            <person name="Grigoriev I.V."/>
            <person name="Nagy L.G."/>
            <person name="Martin F."/>
            <person name="Kauserud H."/>
        </authorList>
    </citation>
    <scope>NUCLEOTIDE SEQUENCE</scope>
    <source>
        <strain evidence="3">CBHHK182m</strain>
    </source>
</reference>